<protein>
    <submittedName>
        <fullName evidence="2">Class I SAM-dependent methyltransferase</fullName>
    </submittedName>
</protein>
<evidence type="ECO:0000259" key="1">
    <source>
        <dbReference type="Pfam" id="PF08241"/>
    </source>
</evidence>
<evidence type="ECO:0000313" key="2">
    <source>
        <dbReference type="EMBL" id="TKT11109.1"/>
    </source>
</evidence>
<organism evidence="2 3">
    <name type="scientific">Streptomyces galbus</name>
    <dbReference type="NCBI Taxonomy" id="33898"/>
    <lineage>
        <taxon>Bacteria</taxon>
        <taxon>Bacillati</taxon>
        <taxon>Actinomycetota</taxon>
        <taxon>Actinomycetes</taxon>
        <taxon>Kitasatosporales</taxon>
        <taxon>Streptomycetaceae</taxon>
        <taxon>Streptomyces</taxon>
    </lineage>
</organism>
<comment type="caution">
    <text evidence="2">The sequence shown here is derived from an EMBL/GenBank/DDBJ whole genome shotgun (WGS) entry which is preliminary data.</text>
</comment>
<evidence type="ECO:0000313" key="3">
    <source>
        <dbReference type="Proteomes" id="UP000308632"/>
    </source>
</evidence>
<keyword evidence="2" id="KW-0489">Methyltransferase</keyword>
<dbReference type="PANTHER" id="PTHR43591">
    <property type="entry name" value="METHYLTRANSFERASE"/>
    <property type="match status" value="1"/>
</dbReference>
<dbReference type="GO" id="GO:0008757">
    <property type="term" value="F:S-adenosylmethionine-dependent methyltransferase activity"/>
    <property type="evidence" value="ECO:0007669"/>
    <property type="project" value="InterPro"/>
</dbReference>
<dbReference type="SUPFAM" id="SSF53335">
    <property type="entry name" value="S-adenosyl-L-methionine-dependent methyltransferases"/>
    <property type="match status" value="1"/>
</dbReference>
<proteinExistence type="predicted"/>
<gene>
    <name evidence="2" type="ORF">E4U92_02995</name>
</gene>
<name>A0A4U5X778_STRGB</name>
<dbReference type="Proteomes" id="UP000308632">
    <property type="component" value="Unassembled WGS sequence"/>
</dbReference>
<dbReference type="InterPro" id="IPR013216">
    <property type="entry name" value="Methyltransf_11"/>
</dbReference>
<dbReference type="EMBL" id="SZPR01000004">
    <property type="protein sequence ID" value="TKT11109.1"/>
    <property type="molecule type" value="Genomic_DNA"/>
</dbReference>
<dbReference type="RefSeq" id="WP_137298666.1">
    <property type="nucleotide sequence ID" value="NZ_BMVD01000002.1"/>
</dbReference>
<dbReference type="GO" id="GO:0032259">
    <property type="term" value="P:methylation"/>
    <property type="evidence" value="ECO:0007669"/>
    <property type="project" value="UniProtKB-KW"/>
</dbReference>
<accession>A0A4U5X778</accession>
<keyword evidence="2" id="KW-0808">Transferase</keyword>
<dbReference type="InterPro" id="IPR029063">
    <property type="entry name" value="SAM-dependent_MTases_sf"/>
</dbReference>
<reference evidence="2 3" key="1">
    <citation type="submission" date="2019-04" db="EMBL/GenBank/DDBJ databases">
        <title>Streptomyces lasaliensis sp.nov., an Actinomycete isolated from soil which produces the polyether antibiotic lasalocid.</title>
        <authorList>
            <person name="Erwin G."/>
            <person name="Haber C."/>
        </authorList>
    </citation>
    <scope>NUCLEOTIDE SEQUENCE [LARGE SCALE GENOMIC DNA]</scope>
    <source>
        <strain evidence="2 3">DSM 40089</strain>
    </source>
</reference>
<dbReference type="Gene3D" id="3.40.50.150">
    <property type="entry name" value="Vaccinia Virus protein VP39"/>
    <property type="match status" value="1"/>
</dbReference>
<dbReference type="CDD" id="cd02440">
    <property type="entry name" value="AdoMet_MTases"/>
    <property type="match status" value="1"/>
</dbReference>
<sequence length="267" mass="27947">MTGGERRYDVWAAGDAYERYMGRWSRLVADAFLDWLSAGPGLRWLDVGCGTGVLAQGAAAGCAPRSVLGVDRSGGFVATAARAAPAGTWFLVADAMALPVPDASHDVAVSGLALNFLPEPADAVRESVRAVRPGGLVAAYVWDYAEGMDVLRAFWAAAEEADPDAAALNESRRFPLCRPGTLGALWTEAGLVDVSTRPVVVPTVFTGLDDLWTPFLSGQGPAPGYLAAAPAAVRDRVREALAARLPVAGDGSVTLGARAWAVKGRRR</sequence>
<dbReference type="AlphaFoldDB" id="A0A4U5X778"/>
<feature type="domain" description="Methyltransferase type 11" evidence="1">
    <location>
        <begin position="45"/>
        <end position="138"/>
    </location>
</feature>
<dbReference type="Pfam" id="PF08241">
    <property type="entry name" value="Methyltransf_11"/>
    <property type="match status" value="1"/>
</dbReference>